<keyword evidence="3" id="KW-1003">Cell membrane</keyword>
<dbReference type="InterPro" id="IPR002656">
    <property type="entry name" value="Acyl_transf_3_dom"/>
</dbReference>
<evidence type="ECO:0000256" key="6">
    <source>
        <dbReference type="ARBA" id="ARBA00023136"/>
    </source>
</evidence>
<evidence type="ECO:0000256" key="2">
    <source>
        <dbReference type="ARBA" id="ARBA00007400"/>
    </source>
</evidence>
<evidence type="ECO:0000256" key="8">
    <source>
        <dbReference type="ARBA" id="ARBA00042402"/>
    </source>
</evidence>
<comment type="similarity">
    <text evidence="2">Belongs to the acyltransferase 3 family.</text>
</comment>
<evidence type="ECO:0000256" key="3">
    <source>
        <dbReference type="ARBA" id="ARBA00022475"/>
    </source>
</evidence>
<feature type="transmembrane region" description="Helical" evidence="10">
    <location>
        <begin position="52"/>
        <end position="73"/>
    </location>
</feature>
<evidence type="ECO:0000256" key="4">
    <source>
        <dbReference type="ARBA" id="ARBA00022692"/>
    </source>
</evidence>
<feature type="transmembrane region" description="Helical" evidence="10">
    <location>
        <begin position="154"/>
        <end position="172"/>
    </location>
</feature>
<evidence type="ECO:0000256" key="10">
    <source>
        <dbReference type="SAM" id="Phobius"/>
    </source>
</evidence>
<feature type="transmembrane region" description="Helical" evidence="10">
    <location>
        <begin position="179"/>
        <end position="197"/>
    </location>
</feature>
<proteinExistence type="inferred from homology"/>
<comment type="caution">
    <text evidence="12">The sequence shown here is derived from an EMBL/GenBank/DDBJ whole genome shotgun (WGS) entry which is preliminary data.</text>
</comment>
<dbReference type="GO" id="GO:0009246">
    <property type="term" value="P:enterobacterial common antigen biosynthetic process"/>
    <property type="evidence" value="ECO:0007669"/>
    <property type="project" value="TreeGrafter"/>
</dbReference>
<keyword evidence="6 10" id="KW-0472">Membrane</keyword>
<feature type="domain" description="Acyltransferase 3" evidence="11">
    <location>
        <begin position="23"/>
        <end position="230"/>
    </location>
</feature>
<gene>
    <name evidence="12" type="ORF">BUZ14_14075</name>
</gene>
<evidence type="ECO:0000256" key="7">
    <source>
        <dbReference type="ARBA" id="ARBA00041028"/>
    </source>
</evidence>
<dbReference type="GO" id="GO:0005886">
    <property type="term" value="C:plasma membrane"/>
    <property type="evidence" value="ECO:0007669"/>
    <property type="project" value="UniProtKB-SubCell"/>
</dbReference>
<evidence type="ECO:0000256" key="1">
    <source>
        <dbReference type="ARBA" id="ARBA00004651"/>
    </source>
</evidence>
<dbReference type="Proteomes" id="UP000265541">
    <property type="component" value="Unassembled WGS sequence"/>
</dbReference>
<evidence type="ECO:0000259" key="11">
    <source>
        <dbReference type="Pfam" id="PF01757"/>
    </source>
</evidence>
<keyword evidence="4 10" id="KW-0812">Transmembrane</keyword>
<feature type="transmembrane region" description="Helical" evidence="10">
    <location>
        <begin position="209"/>
        <end position="230"/>
    </location>
</feature>
<feature type="non-terminal residue" evidence="12">
    <location>
        <position position="231"/>
    </location>
</feature>
<organism evidence="12 13">
    <name type="scientific">Staphylococcus gallinarum</name>
    <dbReference type="NCBI Taxonomy" id="1293"/>
    <lineage>
        <taxon>Bacteria</taxon>
        <taxon>Bacillati</taxon>
        <taxon>Bacillota</taxon>
        <taxon>Bacilli</taxon>
        <taxon>Bacillales</taxon>
        <taxon>Staphylococcaceae</taxon>
        <taxon>Staphylococcus</taxon>
    </lineage>
</organism>
<sequence length="231" mass="27773">MNIYLSTDETRNFLDIFITYILYGSWYGWFVIVIFQFYILHAIFHNFLNKRNPIIILLITFIISFSHSFTTYFNQDYLQWWAEFYPVYSRAAIPYWIFYFAFGYYLGKNYEYVMKMLQKYIWIVVALWVCSIIPITMFYHYKGVVYAQSNRFDIMLYTILTFLIILYTMKVLSRYKFSVFLLISEISFFIYLSHPLINEYISRGLAPFVNIPIVFIVVLTVFTLGLSIGIA</sequence>
<evidence type="ECO:0000313" key="12">
    <source>
        <dbReference type="EMBL" id="RIP29594.1"/>
    </source>
</evidence>
<comment type="subcellular location">
    <subcellularLocation>
        <location evidence="1">Cell membrane</location>
        <topology evidence="1">Multi-pass membrane protein</topology>
    </subcellularLocation>
</comment>
<evidence type="ECO:0000256" key="5">
    <source>
        <dbReference type="ARBA" id="ARBA00022989"/>
    </source>
</evidence>
<name>A0A3A0V814_STAGA</name>
<accession>A0A3A0V814</accession>
<dbReference type="GO" id="GO:0016413">
    <property type="term" value="F:O-acetyltransferase activity"/>
    <property type="evidence" value="ECO:0007669"/>
    <property type="project" value="TreeGrafter"/>
</dbReference>
<evidence type="ECO:0000313" key="13">
    <source>
        <dbReference type="Proteomes" id="UP000265541"/>
    </source>
</evidence>
<evidence type="ECO:0000256" key="9">
    <source>
        <dbReference type="ARBA" id="ARBA00042839"/>
    </source>
</evidence>
<protein>
    <recommendedName>
        <fullName evidence="7">Probable poly-beta-1,6-N-acetyl-D-glucosamine export protein</fullName>
    </recommendedName>
    <alternativeName>
        <fullName evidence="9">Biofilm polysaccharide intercellular adhesin export protein</fullName>
    </alternativeName>
    <alternativeName>
        <fullName evidence="8">Intercellular adhesion protein C</fullName>
    </alternativeName>
</protein>
<dbReference type="EMBL" id="QYJN01000100">
    <property type="protein sequence ID" value="RIP29594.1"/>
    <property type="molecule type" value="Genomic_DNA"/>
</dbReference>
<dbReference type="PANTHER" id="PTHR40074:SF2">
    <property type="entry name" value="O-ACETYLTRANSFERASE WECH"/>
    <property type="match status" value="1"/>
</dbReference>
<reference evidence="12 13" key="1">
    <citation type="journal article" date="2016" name="Front. Microbiol.">
        <title>Comprehensive Phylogenetic Analysis of Bovine Non-aureus Staphylococci Species Based on Whole-Genome Sequencing.</title>
        <authorList>
            <person name="Naushad S."/>
            <person name="Barkema H.W."/>
            <person name="Luby C."/>
            <person name="Condas L.A."/>
            <person name="Nobrega D.B."/>
            <person name="Carson D.A."/>
            <person name="De Buck J."/>
        </authorList>
    </citation>
    <scope>NUCLEOTIDE SEQUENCE [LARGE SCALE GENOMIC DNA]</scope>
    <source>
        <strain evidence="12 13">SNUC 4781</strain>
    </source>
</reference>
<dbReference type="Pfam" id="PF01757">
    <property type="entry name" value="Acyl_transf_3"/>
    <property type="match status" value="1"/>
</dbReference>
<feature type="transmembrane region" description="Helical" evidence="10">
    <location>
        <begin position="85"/>
        <end position="107"/>
    </location>
</feature>
<keyword evidence="5 10" id="KW-1133">Transmembrane helix</keyword>
<feature type="transmembrane region" description="Helical" evidence="10">
    <location>
        <begin position="119"/>
        <end position="142"/>
    </location>
</feature>
<feature type="transmembrane region" description="Helical" evidence="10">
    <location>
        <begin position="20"/>
        <end position="40"/>
    </location>
</feature>
<dbReference type="AlphaFoldDB" id="A0A3A0V814"/>
<dbReference type="PANTHER" id="PTHR40074">
    <property type="entry name" value="O-ACETYLTRANSFERASE WECH"/>
    <property type="match status" value="1"/>
</dbReference>